<dbReference type="Proteomes" id="UP000031561">
    <property type="component" value="Unassembled WGS sequence"/>
</dbReference>
<evidence type="ECO:0000313" key="3">
    <source>
        <dbReference type="Proteomes" id="UP000031561"/>
    </source>
</evidence>
<sequence>MGKSELVNPAVFAEMQAELESLSNTEPGAREVADVVRDLMPLIKGCRDRGHSWKRIAESLQKYHSGLSVGRLRKYAFELDPSLKGKSSSTQSLIPEPVESEHEPEADLDELSAEVEDSEWPLSDPETEPQKPRTKKSAAVDF</sequence>
<reference evidence="2 3" key="1">
    <citation type="journal article" date="2015" name="Genome Announc.">
        <title>Draft Genome Sequence of Filamentous Marine Cyanobacterium Lyngbya confervoides Strain BDU141951.</title>
        <authorList>
            <person name="Chandrababunaidu M.M."/>
            <person name="Sen D."/>
            <person name="Tripathy S."/>
        </authorList>
    </citation>
    <scope>NUCLEOTIDE SEQUENCE [LARGE SCALE GENOMIC DNA]</scope>
    <source>
        <strain evidence="2 3">BDU141951</strain>
    </source>
</reference>
<keyword evidence="3" id="KW-1185">Reference proteome</keyword>
<feature type="compositionally biased region" description="Acidic residues" evidence="1">
    <location>
        <begin position="106"/>
        <end position="119"/>
    </location>
</feature>
<protein>
    <submittedName>
        <fullName evidence="2">Uncharacterized protein</fullName>
    </submittedName>
</protein>
<dbReference type="EMBL" id="JTHE03000097">
    <property type="protein sequence ID" value="MCM1984456.1"/>
    <property type="molecule type" value="Genomic_DNA"/>
</dbReference>
<dbReference type="RefSeq" id="WP_166283218.1">
    <property type="nucleotide sequence ID" value="NZ_JTHE03000097.1"/>
</dbReference>
<proteinExistence type="predicted"/>
<feature type="region of interest" description="Disordered" evidence="1">
    <location>
        <begin position="82"/>
        <end position="142"/>
    </location>
</feature>
<organism evidence="2 3">
    <name type="scientific">Lyngbya confervoides BDU141951</name>
    <dbReference type="NCBI Taxonomy" id="1574623"/>
    <lineage>
        <taxon>Bacteria</taxon>
        <taxon>Bacillati</taxon>
        <taxon>Cyanobacteriota</taxon>
        <taxon>Cyanophyceae</taxon>
        <taxon>Oscillatoriophycideae</taxon>
        <taxon>Oscillatoriales</taxon>
        <taxon>Microcoleaceae</taxon>
        <taxon>Lyngbya</taxon>
    </lineage>
</organism>
<gene>
    <name evidence="2" type="ORF">QQ91_0016660</name>
</gene>
<name>A0ABD4T6R7_9CYAN</name>
<geneLocation type="plasmid" evidence="2">
    <name>unnamed21</name>
</geneLocation>
<accession>A0ABD4T6R7</accession>
<dbReference type="AlphaFoldDB" id="A0ABD4T6R7"/>
<evidence type="ECO:0000313" key="2">
    <source>
        <dbReference type="EMBL" id="MCM1984456.1"/>
    </source>
</evidence>
<keyword evidence="2" id="KW-0614">Plasmid</keyword>
<evidence type="ECO:0000256" key="1">
    <source>
        <dbReference type="SAM" id="MobiDB-lite"/>
    </source>
</evidence>
<comment type="caution">
    <text evidence="2">The sequence shown here is derived from an EMBL/GenBank/DDBJ whole genome shotgun (WGS) entry which is preliminary data.</text>
</comment>